<dbReference type="EMBL" id="MCFF01000049">
    <property type="protein sequence ID" value="ORZ05704.1"/>
    <property type="molecule type" value="Genomic_DNA"/>
</dbReference>
<evidence type="ECO:0000256" key="1">
    <source>
        <dbReference type="SAM" id="SignalP"/>
    </source>
</evidence>
<proteinExistence type="predicted"/>
<evidence type="ECO:0008006" key="4">
    <source>
        <dbReference type="Google" id="ProtNLM"/>
    </source>
</evidence>
<gene>
    <name evidence="2" type="ORF">BCR41DRAFT_175810</name>
</gene>
<dbReference type="RefSeq" id="XP_021877191.1">
    <property type="nucleotide sequence ID" value="XM_022019729.1"/>
</dbReference>
<comment type="caution">
    <text evidence="2">The sequence shown here is derived from an EMBL/GenBank/DDBJ whole genome shotgun (WGS) entry which is preliminary data.</text>
</comment>
<organism evidence="2 3">
    <name type="scientific">Lobosporangium transversale</name>
    <dbReference type="NCBI Taxonomy" id="64571"/>
    <lineage>
        <taxon>Eukaryota</taxon>
        <taxon>Fungi</taxon>
        <taxon>Fungi incertae sedis</taxon>
        <taxon>Mucoromycota</taxon>
        <taxon>Mortierellomycotina</taxon>
        <taxon>Mortierellomycetes</taxon>
        <taxon>Mortierellales</taxon>
        <taxon>Mortierellaceae</taxon>
        <taxon>Lobosporangium</taxon>
    </lineage>
</organism>
<keyword evidence="3" id="KW-1185">Reference proteome</keyword>
<protein>
    <recommendedName>
        <fullName evidence="4">Secreted protein</fullName>
    </recommendedName>
</protein>
<evidence type="ECO:0000313" key="2">
    <source>
        <dbReference type="EMBL" id="ORZ05704.1"/>
    </source>
</evidence>
<accession>A0A1Y2GES9</accession>
<reference evidence="2 3" key="1">
    <citation type="submission" date="2016-07" db="EMBL/GenBank/DDBJ databases">
        <title>Pervasive Adenine N6-methylation of Active Genes in Fungi.</title>
        <authorList>
            <consortium name="DOE Joint Genome Institute"/>
            <person name="Mondo S.J."/>
            <person name="Dannebaum R.O."/>
            <person name="Kuo R.C."/>
            <person name="Labutti K."/>
            <person name="Haridas S."/>
            <person name="Kuo A."/>
            <person name="Salamov A."/>
            <person name="Ahrendt S.R."/>
            <person name="Lipzen A."/>
            <person name="Sullivan W."/>
            <person name="Andreopoulos W.B."/>
            <person name="Clum A."/>
            <person name="Lindquist E."/>
            <person name="Daum C."/>
            <person name="Ramamoorthy G.K."/>
            <person name="Gryganskyi A."/>
            <person name="Culley D."/>
            <person name="Magnuson J.K."/>
            <person name="James T.Y."/>
            <person name="O'Malley M.A."/>
            <person name="Stajich J.E."/>
            <person name="Spatafora J.W."/>
            <person name="Visel A."/>
            <person name="Grigoriev I.V."/>
        </authorList>
    </citation>
    <scope>NUCLEOTIDE SEQUENCE [LARGE SCALE GENOMIC DNA]</scope>
    <source>
        <strain evidence="2 3">NRRL 3116</strain>
    </source>
</reference>
<feature type="chain" id="PRO_5011002385" description="Secreted protein" evidence="1">
    <location>
        <begin position="19"/>
        <end position="79"/>
    </location>
</feature>
<dbReference type="GeneID" id="33561574"/>
<dbReference type="AlphaFoldDB" id="A0A1Y2GES9"/>
<sequence>MNLAGVLLMLSDSGGCVCREHPALSLYLYILEHNGCEDCNHYQRYARTSLDCASLICSDGRRGTCCSRCDGRETCCCCS</sequence>
<dbReference type="InParanoid" id="A0A1Y2GES9"/>
<name>A0A1Y2GES9_9FUNG</name>
<dbReference type="Proteomes" id="UP000193648">
    <property type="component" value="Unassembled WGS sequence"/>
</dbReference>
<evidence type="ECO:0000313" key="3">
    <source>
        <dbReference type="Proteomes" id="UP000193648"/>
    </source>
</evidence>
<keyword evidence="1" id="KW-0732">Signal</keyword>
<feature type="signal peptide" evidence="1">
    <location>
        <begin position="1"/>
        <end position="18"/>
    </location>
</feature>